<protein>
    <submittedName>
        <fullName evidence="2">Uncharacterized protein</fullName>
    </submittedName>
</protein>
<gene>
    <name evidence="2" type="ORF">M422DRAFT_267615</name>
</gene>
<dbReference type="EMBL" id="KN837254">
    <property type="protein sequence ID" value="KIJ30784.1"/>
    <property type="molecule type" value="Genomic_DNA"/>
</dbReference>
<keyword evidence="3" id="KW-1185">Reference proteome</keyword>
<evidence type="ECO:0000313" key="2">
    <source>
        <dbReference type="EMBL" id="KIJ30784.1"/>
    </source>
</evidence>
<proteinExistence type="predicted"/>
<name>A0A0C9U8K2_SPHS4</name>
<feature type="region of interest" description="Disordered" evidence="1">
    <location>
        <begin position="21"/>
        <end position="58"/>
    </location>
</feature>
<feature type="compositionally biased region" description="Polar residues" evidence="1">
    <location>
        <begin position="32"/>
        <end position="56"/>
    </location>
</feature>
<accession>A0A0C9U8K2</accession>
<dbReference type="Proteomes" id="UP000054279">
    <property type="component" value="Unassembled WGS sequence"/>
</dbReference>
<dbReference type="AlphaFoldDB" id="A0A0C9U8K2"/>
<dbReference type="HOGENOM" id="CLU_1918415_0_0_1"/>
<evidence type="ECO:0000256" key="1">
    <source>
        <dbReference type="SAM" id="MobiDB-lite"/>
    </source>
</evidence>
<sequence length="132" mass="14890">MRAVTQPQMIAIWLSNQSTASPQLLPSPPTPASTDLPTPGNTLPNSSLATTETMSTPPRYRTQVEWGEELGILDTPDGFWIEPGPRAYVNDTLFGEIKDAVYNFPDYFLDEYLVFKRNEDGNLFMHTHSWLI</sequence>
<reference evidence="2 3" key="1">
    <citation type="submission" date="2014-06" db="EMBL/GenBank/DDBJ databases">
        <title>Evolutionary Origins and Diversification of the Mycorrhizal Mutualists.</title>
        <authorList>
            <consortium name="DOE Joint Genome Institute"/>
            <consortium name="Mycorrhizal Genomics Consortium"/>
            <person name="Kohler A."/>
            <person name="Kuo A."/>
            <person name="Nagy L.G."/>
            <person name="Floudas D."/>
            <person name="Copeland A."/>
            <person name="Barry K.W."/>
            <person name="Cichocki N."/>
            <person name="Veneault-Fourrey C."/>
            <person name="LaButti K."/>
            <person name="Lindquist E.A."/>
            <person name="Lipzen A."/>
            <person name="Lundell T."/>
            <person name="Morin E."/>
            <person name="Murat C."/>
            <person name="Riley R."/>
            <person name="Ohm R."/>
            <person name="Sun H."/>
            <person name="Tunlid A."/>
            <person name="Henrissat B."/>
            <person name="Grigoriev I.V."/>
            <person name="Hibbett D.S."/>
            <person name="Martin F."/>
        </authorList>
    </citation>
    <scope>NUCLEOTIDE SEQUENCE [LARGE SCALE GENOMIC DNA]</scope>
    <source>
        <strain evidence="2 3">SS14</strain>
    </source>
</reference>
<organism evidence="2 3">
    <name type="scientific">Sphaerobolus stellatus (strain SS14)</name>
    <dbReference type="NCBI Taxonomy" id="990650"/>
    <lineage>
        <taxon>Eukaryota</taxon>
        <taxon>Fungi</taxon>
        <taxon>Dikarya</taxon>
        <taxon>Basidiomycota</taxon>
        <taxon>Agaricomycotina</taxon>
        <taxon>Agaricomycetes</taxon>
        <taxon>Phallomycetidae</taxon>
        <taxon>Geastrales</taxon>
        <taxon>Sphaerobolaceae</taxon>
        <taxon>Sphaerobolus</taxon>
    </lineage>
</organism>
<evidence type="ECO:0000313" key="3">
    <source>
        <dbReference type="Proteomes" id="UP000054279"/>
    </source>
</evidence>